<feature type="region of interest" description="Disordered" evidence="1">
    <location>
        <begin position="1"/>
        <end position="51"/>
    </location>
</feature>
<proteinExistence type="predicted"/>
<name>A0A8J8TAQ2_HALGN</name>
<protein>
    <submittedName>
        <fullName evidence="2">Uncharacterized protein</fullName>
    </submittedName>
</protein>
<gene>
    <name evidence="2" type="ORF">FGO68_gene12741</name>
</gene>
<reference evidence="2" key="1">
    <citation type="submission" date="2019-06" db="EMBL/GenBank/DDBJ databases">
        <authorList>
            <person name="Zheng W."/>
        </authorList>
    </citation>
    <scope>NUCLEOTIDE SEQUENCE</scope>
    <source>
        <strain evidence="2">QDHG01</strain>
    </source>
</reference>
<sequence length="283" mass="30966">MTQQETADIPSTPKKIKNPYTEDPKPQQKQQPSAEKPPLFMSNTKVRNTPQKKVREYTYQNNYLEYDSPPALPEKNESVVKFELLQRLVNAIDVSDNSPTMKQHRITQRSIYNLDPQSSLALVQMRSEAAASVNVVAAGGITSFTGSPSPNAANNGFFHLQKTKSLKKLGKSTQGSALTRAANERNHYQQQLTGIHAKPLHYYQHKSHQSSGIMSPVVSQQFSGSFSKTIEHGNSKVQNQLNNYLDGMMNSGARGRGGAGSAISSGGGVLRGCYMAVKLRAGA</sequence>
<keyword evidence="3" id="KW-1185">Reference proteome</keyword>
<organism evidence="2 3">
    <name type="scientific">Halteria grandinella</name>
    <dbReference type="NCBI Taxonomy" id="5974"/>
    <lineage>
        <taxon>Eukaryota</taxon>
        <taxon>Sar</taxon>
        <taxon>Alveolata</taxon>
        <taxon>Ciliophora</taxon>
        <taxon>Intramacronucleata</taxon>
        <taxon>Spirotrichea</taxon>
        <taxon>Stichotrichia</taxon>
        <taxon>Sporadotrichida</taxon>
        <taxon>Halteriidae</taxon>
        <taxon>Halteria</taxon>
    </lineage>
</organism>
<comment type="caution">
    <text evidence="2">The sequence shown here is derived from an EMBL/GenBank/DDBJ whole genome shotgun (WGS) entry which is preliminary data.</text>
</comment>
<evidence type="ECO:0000313" key="3">
    <source>
        <dbReference type="Proteomes" id="UP000785679"/>
    </source>
</evidence>
<dbReference type="EMBL" id="RRYP01000185">
    <property type="protein sequence ID" value="TNV87860.1"/>
    <property type="molecule type" value="Genomic_DNA"/>
</dbReference>
<dbReference type="AlphaFoldDB" id="A0A8J8TAQ2"/>
<evidence type="ECO:0000256" key="1">
    <source>
        <dbReference type="SAM" id="MobiDB-lite"/>
    </source>
</evidence>
<accession>A0A8J8TAQ2</accession>
<dbReference type="Proteomes" id="UP000785679">
    <property type="component" value="Unassembled WGS sequence"/>
</dbReference>
<feature type="compositionally biased region" description="Polar residues" evidence="1">
    <location>
        <begin position="41"/>
        <end position="51"/>
    </location>
</feature>
<evidence type="ECO:0000313" key="2">
    <source>
        <dbReference type="EMBL" id="TNV87860.1"/>
    </source>
</evidence>